<evidence type="ECO:0008006" key="6">
    <source>
        <dbReference type="Google" id="ProtNLM"/>
    </source>
</evidence>
<keyword evidence="5" id="KW-1185">Reference proteome</keyword>
<protein>
    <recommendedName>
        <fullName evidence="6">Pentatricopeptide repeat-containing protein</fullName>
    </recommendedName>
</protein>
<dbReference type="PROSITE" id="PS51375">
    <property type="entry name" value="PPR"/>
    <property type="match status" value="3"/>
</dbReference>
<dbReference type="Proteomes" id="UP000636800">
    <property type="component" value="Chromosome 7"/>
</dbReference>
<dbReference type="Gene3D" id="1.25.40.10">
    <property type="entry name" value="Tetratricopeptide repeat domain"/>
    <property type="match status" value="5"/>
</dbReference>
<dbReference type="AlphaFoldDB" id="A0A835QH66"/>
<sequence>MVSLAAPLPPRLASTSLHSSPHLPNGRPPLLHSASSWMHGVHISAARRDLPLTACLHASAIKSGLLPADLFIANALLDAYAKCRHMGYADDVFDQMPERDIVSWSSLMYGYCLNGSAITSLSIFVVLISSELAPSANEFTLATLSQAVALMEDDRMGKTVHGYCLKSRFSDDAFICNSLIGMYSKLGLQMSAEKLLYGLPKRDLVSWNAIISGCVRQNKFSEAIHKFVMMLEDGVLPNVVTLLSIITACSFMNQPMLFGWVHAWISKLQLGSNDFVVNSLVEMYSKNGLLHEGIKAFIQIWCIEGSESLDPISMAAIIRACAVSGSLRYAKAFHGLLLKQSFLLCTFLENSLIDMYGKLHQLDSAHNIFRRMKERDTVSWNSMISSFLKNNYPMKTLELLSELHLNVVDDLAPDFFTMSSSIQACAELASLHHGEMLHGYIVKSGIDADLILSNALIDMYAKSGKIEFSEKIFSSMDQKDLSTWNIMIQAYGIHGDGKAALRTFHELKKFGFLKPNTITFANLITACSHSRLVSEGYECFTSMQRDFGIEPEMEHYASVVYLFARSGKLVEAEDFIREMPIEPGSSIWSSLLGACGNYGHVEVAERAAEKLSLLEADETAWKVSLSNVYANAGRWENAASVRSGMKKEGGRKEAGWSSVEVNHGKSWRFMVGDTKHPQADRIYEVWNCLKQQVKDVLEEC</sequence>
<dbReference type="OrthoDB" id="1883168at2759"/>
<evidence type="ECO:0000256" key="3">
    <source>
        <dbReference type="SAM" id="MobiDB-lite"/>
    </source>
</evidence>
<dbReference type="GO" id="GO:0009451">
    <property type="term" value="P:RNA modification"/>
    <property type="evidence" value="ECO:0007669"/>
    <property type="project" value="InterPro"/>
</dbReference>
<evidence type="ECO:0000256" key="2">
    <source>
        <dbReference type="PROSITE-ProRule" id="PRU00708"/>
    </source>
</evidence>
<evidence type="ECO:0000256" key="1">
    <source>
        <dbReference type="ARBA" id="ARBA00022737"/>
    </source>
</evidence>
<organism evidence="4 5">
    <name type="scientific">Vanilla planifolia</name>
    <name type="common">Vanilla</name>
    <dbReference type="NCBI Taxonomy" id="51239"/>
    <lineage>
        <taxon>Eukaryota</taxon>
        <taxon>Viridiplantae</taxon>
        <taxon>Streptophyta</taxon>
        <taxon>Embryophyta</taxon>
        <taxon>Tracheophyta</taxon>
        <taxon>Spermatophyta</taxon>
        <taxon>Magnoliopsida</taxon>
        <taxon>Liliopsida</taxon>
        <taxon>Asparagales</taxon>
        <taxon>Orchidaceae</taxon>
        <taxon>Vanilloideae</taxon>
        <taxon>Vanilleae</taxon>
        <taxon>Vanilla</taxon>
    </lineage>
</organism>
<dbReference type="NCBIfam" id="TIGR00756">
    <property type="entry name" value="PPR"/>
    <property type="match status" value="4"/>
</dbReference>
<dbReference type="PANTHER" id="PTHR47926:SF513">
    <property type="entry name" value="PENTATRICOPEPTIDE REPEAT-CONTAINING PROTEIN"/>
    <property type="match status" value="1"/>
</dbReference>
<dbReference type="Pfam" id="PF13041">
    <property type="entry name" value="PPR_2"/>
    <property type="match status" value="2"/>
</dbReference>
<evidence type="ECO:0000313" key="4">
    <source>
        <dbReference type="EMBL" id="KAG0473225.1"/>
    </source>
</evidence>
<accession>A0A835QH66</accession>
<comment type="caution">
    <text evidence="4">The sequence shown here is derived from an EMBL/GenBank/DDBJ whole genome shotgun (WGS) entry which is preliminary data.</text>
</comment>
<name>A0A835QH66_VANPL</name>
<gene>
    <name evidence="4" type="ORF">HPP92_015082</name>
</gene>
<dbReference type="Pfam" id="PF01535">
    <property type="entry name" value="PPR"/>
    <property type="match status" value="6"/>
</dbReference>
<feature type="repeat" description="PPR" evidence="2">
    <location>
        <begin position="480"/>
        <end position="514"/>
    </location>
</feature>
<proteinExistence type="predicted"/>
<dbReference type="InterPro" id="IPR046848">
    <property type="entry name" value="E_motif"/>
</dbReference>
<dbReference type="PANTHER" id="PTHR47926">
    <property type="entry name" value="PENTATRICOPEPTIDE REPEAT-CONTAINING PROTEIN"/>
    <property type="match status" value="1"/>
</dbReference>
<dbReference type="InterPro" id="IPR002885">
    <property type="entry name" value="PPR_rpt"/>
</dbReference>
<dbReference type="FunFam" id="1.25.40.10:FF:000090">
    <property type="entry name" value="Pentatricopeptide repeat-containing protein, chloroplastic"/>
    <property type="match status" value="1"/>
</dbReference>
<feature type="region of interest" description="Disordered" evidence="3">
    <location>
        <begin position="1"/>
        <end position="23"/>
    </location>
</feature>
<keyword evidence="1" id="KW-0677">Repeat</keyword>
<feature type="repeat" description="PPR" evidence="2">
    <location>
        <begin position="69"/>
        <end position="103"/>
    </location>
</feature>
<evidence type="ECO:0000313" key="5">
    <source>
        <dbReference type="Proteomes" id="UP000636800"/>
    </source>
</evidence>
<dbReference type="Pfam" id="PF20431">
    <property type="entry name" value="E_motif"/>
    <property type="match status" value="1"/>
</dbReference>
<dbReference type="EMBL" id="JADCNL010000007">
    <property type="protein sequence ID" value="KAG0473225.1"/>
    <property type="molecule type" value="Genomic_DNA"/>
</dbReference>
<reference evidence="4 5" key="1">
    <citation type="journal article" date="2020" name="Nat. Food">
        <title>A phased Vanilla planifolia genome enables genetic improvement of flavour and production.</title>
        <authorList>
            <person name="Hasing T."/>
            <person name="Tang H."/>
            <person name="Brym M."/>
            <person name="Khazi F."/>
            <person name="Huang T."/>
            <person name="Chambers A.H."/>
        </authorList>
    </citation>
    <scope>NUCLEOTIDE SEQUENCE [LARGE SCALE GENOMIC DNA]</scope>
    <source>
        <tissue evidence="4">Leaf</tissue>
    </source>
</reference>
<feature type="repeat" description="PPR" evidence="2">
    <location>
        <begin position="203"/>
        <end position="237"/>
    </location>
</feature>
<dbReference type="InterPro" id="IPR046960">
    <property type="entry name" value="PPR_At4g14850-like_plant"/>
</dbReference>
<dbReference type="InterPro" id="IPR011990">
    <property type="entry name" value="TPR-like_helical_dom_sf"/>
</dbReference>
<dbReference type="GO" id="GO:0003723">
    <property type="term" value="F:RNA binding"/>
    <property type="evidence" value="ECO:0007669"/>
    <property type="project" value="InterPro"/>
</dbReference>